<comment type="domain">
    <text evidence="6">The N-terminal region contains the highly conserved SGGXDS motif, predicted to be a P-loop motif involved in ATP binding.</text>
</comment>
<evidence type="ECO:0000313" key="8">
    <source>
        <dbReference type="EMBL" id="QIX23725.1"/>
    </source>
</evidence>
<evidence type="ECO:0000256" key="1">
    <source>
        <dbReference type="ARBA" id="ARBA00022598"/>
    </source>
</evidence>
<dbReference type="Pfam" id="PF01171">
    <property type="entry name" value="ATP_bind_3"/>
    <property type="match status" value="1"/>
</dbReference>
<feature type="binding site" evidence="6">
    <location>
        <begin position="37"/>
        <end position="42"/>
    </location>
    <ligand>
        <name>ATP</name>
        <dbReference type="ChEBI" id="CHEBI:30616"/>
    </ligand>
</feature>
<sequence length="446" mass="49176">MPAKTSIPDETGLVPLEAARLFVAKLRKPAHILVAISGGSDSTGLLLALHEASIGSGDQVRLSAVTVDHALRPESADEAKKVATLCAGLGIFHAVRRWEDQKPASGLAEASRLARYHLIAGVADTMSADVIVTGHTRGDQRETVAMRAARGKRADNLGLSGMADAVLYGGRHWVMRPFLHCERQAIRDYLLERAQGWIDDPSNENRKYERVRVRQALDDTPRLFPYGTSDTRSELSARAARFVHHNSCFFFLGLIRINAESLGEDPAVIRYALSALSGVIGGRRYPMASDTMDRVMALVANREPGRITANRVVFDYRKDALYLMRENRNIPSLRMPPGARMVWDERFDVFNRSDAEIVVRAFGAGDTMGIPIKPSGVIPPGILKRSSQTMPVFVRENHDLEFPGSGVAAIRPLLAPYDLFLPRFDLELANVIAMRLLHAAYPQPPV</sequence>
<keyword evidence="1 6" id="KW-0436">Ligase</keyword>
<dbReference type="InterPro" id="IPR014729">
    <property type="entry name" value="Rossmann-like_a/b/a_fold"/>
</dbReference>
<dbReference type="Gene3D" id="3.40.50.620">
    <property type="entry name" value="HUPs"/>
    <property type="match status" value="1"/>
</dbReference>
<dbReference type="InterPro" id="IPR012795">
    <property type="entry name" value="tRNA_Ile_lys_synt_N"/>
</dbReference>
<dbReference type="EMBL" id="CP050899">
    <property type="protein sequence ID" value="QIX23725.1"/>
    <property type="molecule type" value="Genomic_DNA"/>
</dbReference>
<reference evidence="8 9" key="1">
    <citation type="submission" date="2020-04" db="EMBL/GenBank/DDBJ databases">
        <title>FDA dAtabase for Regulatory Grade micrObial Sequences (FDA-ARGOS): Supporting development and validation of Infectious Disease Dx tests.</title>
        <authorList>
            <person name="Sciortino C."/>
            <person name="Tallon L."/>
            <person name="Sadzewicz L."/>
            <person name="Vavikolanu K."/>
            <person name="Mehta A."/>
            <person name="Aluvathingal J."/>
            <person name="Nadendla S."/>
            <person name="Nandy P."/>
            <person name="Geyer C."/>
            <person name="Yan Y."/>
            <person name="Sichtig H."/>
        </authorList>
    </citation>
    <scope>NUCLEOTIDE SEQUENCE [LARGE SCALE GENOMIC DNA]</scope>
    <source>
        <strain evidence="8 9">FDAARGOS_633</strain>
    </source>
</reference>
<dbReference type="Proteomes" id="UP000500870">
    <property type="component" value="Chromosome 3"/>
</dbReference>
<comment type="function">
    <text evidence="6">Ligates lysine onto the cytidine present at position 34 of the AUA codon-specific tRNA(Ile) that contains the anticodon CAU, in an ATP-dependent manner. Cytidine is converted to lysidine, thus changing the amino acid specificity of the tRNA from methionine to isoleucine.</text>
</comment>
<dbReference type="PANTHER" id="PTHR43033">
    <property type="entry name" value="TRNA(ILE)-LYSIDINE SYNTHASE-RELATED"/>
    <property type="match status" value="1"/>
</dbReference>
<evidence type="ECO:0000256" key="3">
    <source>
        <dbReference type="ARBA" id="ARBA00022741"/>
    </source>
</evidence>
<dbReference type="GO" id="GO:0005524">
    <property type="term" value="F:ATP binding"/>
    <property type="evidence" value="ECO:0007669"/>
    <property type="project" value="UniProtKB-UniRule"/>
</dbReference>
<name>A0A6H0ZSA3_9HYPH</name>
<dbReference type="GO" id="GO:0005737">
    <property type="term" value="C:cytoplasm"/>
    <property type="evidence" value="ECO:0007669"/>
    <property type="project" value="UniProtKB-SubCell"/>
</dbReference>
<comment type="subcellular location">
    <subcellularLocation>
        <location evidence="6">Cytoplasm</location>
    </subcellularLocation>
</comment>
<dbReference type="PANTHER" id="PTHR43033:SF1">
    <property type="entry name" value="TRNA(ILE)-LYSIDINE SYNTHASE-RELATED"/>
    <property type="match status" value="1"/>
</dbReference>
<proteinExistence type="inferred from homology"/>
<accession>A0A6H0ZSA3</accession>
<dbReference type="InterPro" id="IPR012094">
    <property type="entry name" value="tRNA_Ile_lys_synt"/>
</dbReference>
<feature type="domain" description="tRNA(Ile)-lysidine/2-thiocytidine synthase N-terminal" evidence="7">
    <location>
        <begin position="31"/>
        <end position="215"/>
    </location>
</feature>
<evidence type="ECO:0000256" key="2">
    <source>
        <dbReference type="ARBA" id="ARBA00022694"/>
    </source>
</evidence>
<dbReference type="HAMAP" id="MF_01161">
    <property type="entry name" value="tRNA_Ile_lys_synt"/>
    <property type="match status" value="1"/>
</dbReference>
<gene>
    <name evidence="6 8" type="primary">tilS</name>
    <name evidence="8" type="ORF">FOB41_21465</name>
</gene>
<dbReference type="RefSeq" id="WP_037091960.1">
    <property type="nucleotide sequence ID" value="NZ_CP050899.1"/>
</dbReference>
<dbReference type="NCBIfam" id="TIGR02432">
    <property type="entry name" value="lysidine_TilS_N"/>
    <property type="match status" value="1"/>
</dbReference>
<keyword evidence="2 6" id="KW-0819">tRNA processing</keyword>
<keyword evidence="3 6" id="KW-0547">Nucleotide-binding</keyword>
<protein>
    <recommendedName>
        <fullName evidence="6">tRNA(Ile)-lysidine synthase</fullName>
        <ecNumber evidence="6">6.3.4.19</ecNumber>
    </recommendedName>
    <alternativeName>
        <fullName evidence="6">tRNA(Ile)-2-lysyl-cytidine synthase</fullName>
    </alternativeName>
    <alternativeName>
        <fullName evidence="6">tRNA(Ile)-lysidine synthetase</fullName>
    </alternativeName>
</protein>
<dbReference type="CDD" id="cd01992">
    <property type="entry name" value="TilS_N"/>
    <property type="match status" value="1"/>
</dbReference>
<comment type="similarity">
    <text evidence="6">Belongs to the tRNA(Ile)-lysidine synthase family.</text>
</comment>
<evidence type="ECO:0000313" key="9">
    <source>
        <dbReference type="Proteomes" id="UP000500870"/>
    </source>
</evidence>
<keyword evidence="4 6" id="KW-0067">ATP-binding</keyword>
<dbReference type="AlphaFoldDB" id="A0A6H0ZSA3"/>
<keyword evidence="6" id="KW-0963">Cytoplasm</keyword>
<dbReference type="InterPro" id="IPR011063">
    <property type="entry name" value="TilS/TtcA_N"/>
</dbReference>
<dbReference type="GO" id="GO:0006400">
    <property type="term" value="P:tRNA modification"/>
    <property type="evidence" value="ECO:0007669"/>
    <property type="project" value="UniProtKB-UniRule"/>
</dbReference>
<evidence type="ECO:0000259" key="7">
    <source>
        <dbReference type="Pfam" id="PF01171"/>
    </source>
</evidence>
<dbReference type="SUPFAM" id="SSF52402">
    <property type="entry name" value="Adenine nucleotide alpha hydrolases-like"/>
    <property type="match status" value="1"/>
</dbReference>
<evidence type="ECO:0000256" key="6">
    <source>
        <dbReference type="HAMAP-Rule" id="MF_01161"/>
    </source>
</evidence>
<evidence type="ECO:0000256" key="4">
    <source>
        <dbReference type="ARBA" id="ARBA00022840"/>
    </source>
</evidence>
<dbReference type="EC" id="6.3.4.19" evidence="6"/>
<evidence type="ECO:0000256" key="5">
    <source>
        <dbReference type="ARBA" id="ARBA00048539"/>
    </source>
</evidence>
<comment type="catalytic activity">
    <reaction evidence="5 6">
        <text>cytidine(34) in tRNA(Ile2) + L-lysine + ATP = lysidine(34) in tRNA(Ile2) + AMP + diphosphate + H(+)</text>
        <dbReference type="Rhea" id="RHEA:43744"/>
        <dbReference type="Rhea" id="RHEA-COMP:10625"/>
        <dbReference type="Rhea" id="RHEA-COMP:10670"/>
        <dbReference type="ChEBI" id="CHEBI:15378"/>
        <dbReference type="ChEBI" id="CHEBI:30616"/>
        <dbReference type="ChEBI" id="CHEBI:32551"/>
        <dbReference type="ChEBI" id="CHEBI:33019"/>
        <dbReference type="ChEBI" id="CHEBI:82748"/>
        <dbReference type="ChEBI" id="CHEBI:83665"/>
        <dbReference type="ChEBI" id="CHEBI:456215"/>
        <dbReference type="EC" id="6.3.4.19"/>
    </reaction>
</comment>
<dbReference type="GO" id="GO:0032267">
    <property type="term" value="F:tRNA(Ile)-lysidine synthase activity"/>
    <property type="evidence" value="ECO:0007669"/>
    <property type="project" value="UniProtKB-EC"/>
</dbReference>
<organism evidence="8 9">
    <name type="scientific">Agrobacterium pusense</name>
    <dbReference type="NCBI Taxonomy" id="648995"/>
    <lineage>
        <taxon>Bacteria</taxon>
        <taxon>Pseudomonadati</taxon>
        <taxon>Pseudomonadota</taxon>
        <taxon>Alphaproteobacteria</taxon>
        <taxon>Hyphomicrobiales</taxon>
        <taxon>Rhizobiaceae</taxon>
        <taxon>Rhizobium/Agrobacterium group</taxon>
        <taxon>Agrobacterium</taxon>
    </lineage>
</organism>